<dbReference type="PANTHER" id="PTHR43046:SF2">
    <property type="entry name" value="8-OXO-DGTP DIPHOSPHATASE-RELATED"/>
    <property type="match status" value="1"/>
</dbReference>
<protein>
    <submittedName>
        <fullName evidence="6">NUDIX hydrolase</fullName>
    </submittedName>
</protein>
<organism evidence="6 7">
    <name type="scientific">Glutamicibacter creatinolyticus</name>
    <dbReference type="NCBI Taxonomy" id="162496"/>
    <lineage>
        <taxon>Bacteria</taxon>
        <taxon>Bacillati</taxon>
        <taxon>Actinomycetota</taxon>
        <taxon>Actinomycetes</taxon>
        <taxon>Micrococcales</taxon>
        <taxon>Micrococcaceae</taxon>
        <taxon>Glutamicibacter</taxon>
    </lineage>
</organism>
<dbReference type="EMBL" id="CP034412">
    <property type="protein sequence ID" value="QCY47720.1"/>
    <property type="molecule type" value="Genomic_DNA"/>
</dbReference>
<evidence type="ECO:0000256" key="2">
    <source>
        <dbReference type="ARBA" id="ARBA00005582"/>
    </source>
</evidence>
<comment type="similarity">
    <text evidence="2 4">Belongs to the Nudix hydrolase family.</text>
</comment>
<name>A0A5B7WWV5_9MICC</name>
<dbReference type="AlphaFoldDB" id="A0A5B7WWV5"/>
<dbReference type="GO" id="GO:0016787">
    <property type="term" value="F:hydrolase activity"/>
    <property type="evidence" value="ECO:0007669"/>
    <property type="project" value="UniProtKB-KW"/>
</dbReference>
<keyword evidence="7" id="KW-1185">Reference proteome</keyword>
<evidence type="ECO:0000256" key="1">
    <source>
        <dbReference type="ARBA" id="ARBA00001946"/>
    </source>
</evidence>
<feature type="domain" description="Nudix hydrolase" evidence="5">
    <location>
        <begin position="13"/>
        <end position="152"/>
    </location>
</feature>
<dbReference type="InterPro" id="IPR015797">
    <property type="entry name" value="NUDIX_hydrolase-like_dom_sf"/>
</dbReference>
<comment type="cofactor">
    <cofactor evidence="1">
        <name>Mg(2+)</name>
        <dbReference type="ChEBI" id="CHEBI:18420"/>
    </cofactor>
</comment>
<dbReference type="Gene3D" id="3.90.79.10">
    <property type="entry name" value="Nucleoside Triphosphate Pyrophosphohydrolase"/>
    <property type="match status" value="1"/>
</dbReference>
<keyword evidence="3 4" id="KW-0378">Hydrolase</keyword>
<dbReference type="PROSITE" id="PS00893">
    <property type="entry name" value="NUDIX_BOX"/>
    <property type="match status" value="1"/>
</dbReference>
<dbReference type="Pfam" id="PF00293">
    <property type="entry name" value="NUDIX"/>
    <property type="match status" value="1"/>
</dbReference>
<evidence type="ECO:0000259" key="5">
    <source>
        <dbReference type="PROSITE" id="PS51462"/>
    </source>
</evidence>
<dbReference type="CDD" id="cd02883">
    <property type="entry name" value="NUDIX_Hydrolase"/>
    <property type="match status" value="1"/>
</dbReference>
<dbReference type="Proteomes" id="UP000307000">
    <property type="component" value="Chromosome"/>
</dbReference>
<reference evidence="6 7" key="1">
    <citation type="submission" date="2018-12" db="EMBL/GenBank/DDBJ databases">
        <title>Complete Genome Sequence of Glutamicibacter creatinolyticus strain LGCM259,isolated from an abscess of a 12-year-old mare in Italy.</title>
        <authorList>
            <person name="Santos R.G."/>
            <person name="Silva A.L."/>
            <person name="Seyffert N."/>
            <person name="Castro T.L.P."/>
            <person name="Attili A.R."/>
            <person name="Rifici C."/>
            <person name="Mazzullo G."/>
            <person name="Brenig B."/>
            <person name="Venanzi F."/>
            <person name="Azevedo V."/>
        </authorList>
    </citation>
    <scope>NUCLEOTIDE SEQUENCE [LARGE SCALE GENOMIC DNA]</scope>
    <source>
        <strain evidence="6 7">LGCM 259</strain>
    </source>
</reference>
<proteinExistence type="inferred from homology"/>
<gene>
    <name evidence="6" type="ORF">GcLGCM259_2005</name>
</gene>
<dbReference type="SUPFAM" id="SSF55811">
    <property type="entry name" value="Nudix"/>
    <property type="match status" value="1"/>
</dbReference>
<accession>A0A5B7WWV5</accession>
<evidence type="ECO:0000256" key="3">
    <source>
        <dbReference type="ARBA" id="ARBA00022801"/>
    </source>
</evidence>
<evidence type="ECO:0000256" key="4">
    <source>
        <dbReference type="RuleBase" id="RU003476"/>
    </source>
</evidence>
<dbReference type="InterPro" id="IPR000086">
    <property type="entry name" value="NUDIX_hydrolase_dom"/>
</dbReference>
<evidence type="ECO:0000313" key="7">
    <source>
        <dbReference type="Proteomes" id="UP000307000"/>
    </source>
</evidence>
<dbReference type="PROSITE" id="PS51462">
    <property type="entry name" value="NUDIX"/>
    <property type="match status" value="1"/>
</dbReference>
<dbReference type="PRINTS" id="PR00502">
    <property type="entry name" value="NUDIXFAMILY"/>
</dbReference>
<dbReference type="InterPro" id="IPR020084">
    <property type="entry name" value="NUDIX_hydrolase_CS"/>
</dbReference>
<dbReference type="RefSeq" id="WP_138926571.1">
    <property type="nucleotide sequence ID" value="NZ_BAAAGL010000013.1"/>
</dbReference>
<evidence type="ECO:0000313" key="6">
    <source>
        <dbReference type="EMBL" id="QCY47720.1"/>
    </source>
</evidence>
<sequence length="152" mass="17292">MTRQSEFTGELYDTRLAAYCLVESEGRFLLTLWDMRHRDTHFMPRWSLPGGGIELGEDLEQGAAREVFEETGYHVKDLVLLDASTGVIPAAKRYVQTAHAMQTVAIVYRASIGGGSLRHEVGGSTSRAEWFTREEISKLPRIERVDRMLRLY</sequence>
<dbReference type="KEGG" id="gcr:GcLGCM259_2005"/>
<dbReference type="PANTHER" id="PTHR43046">
    <property type="entry name" value="GDP-MANNOSE MANNOSYL HYDROLASE"/>
    <property type="match status" value="1"/>
</dbReference>
<dbReference type="InterPro" id="IPR020476">
    <property type="entry name" value="Nudix_hydrolase"/>
</dbReference>